<sequence>MTISAFRTTHGAPEISAKKFSGAPCTHQFLDTLTVQTTKIKTTPTPNTTSAGSTTAQHPVVVIP</sequence>
<comment type="caution">
    <text evidence="2">The sequence shown here is derived from an EMBL/GenBank/DDBJ whole genome shotgun (WGS) entry which is preliminary data.</text>
</comment>
<name>A0A1V3XE21_MYCKA</name>
<evidence type="ECO:0000313" key="2">
    <source>
        <dbReference type="EMBL" id="OOK77422.1"/>
    </source>
</evidence>
<reference evidence="2 3" key="1">
    <citation type="submission" date="2017-02" db="EMBL/GenBank/DDBJ databases">
        <title>Complete genome sequences of Mycobacterium kansasii strains isolated from rhesus macaques.</title>
        <authorList>
            <person name="Panda A."/>
            <person name="Nagaraj S."/>
            <person name="Zhao X."/>
            <person name="Tettelin H."/>
            <person name="Detolla L.J."/>
        </authorList>
    </citation>
    <scope>NUCLEOTIDE SEQUENCE [LARGE SCALE GENOMIC DNA]</scope>
    <source>
        <strain evidence="2 3">11-3469</strain>
    </source>
</reference>
<protein>
    <submittedName>
        <fullName evidence="2">Uncharacterized protein</fullName>
    </submittedName>
</protein>
<evidence type="ECO:0000313" key="3">
    <source>
        <dbReference type="Proteomes" id="UP000188532"/>
    </source>
</evidence>
<accession>A0A1V3XE21</accession>
<organism evidence="2 3">
    <name type="scientific">Mycobacterium kansasii</name>
    <dbReference type="NCBI Taxonomy" id="1768"/>
    <lineage>
        <taxon>Bacteria</taxon>
        <taxon>Bacillati</taxon>
        <taxon>Actinomycetota</taxon>
        <taxon>Actinomycetes</taxon>
        <taxon>Mycobacteriales</taxon>
        <taxon>Mycobacteriaceae</taxon>
        <taxon>Mycobacterium</taxon>
    </lineage>
</organism>
<feature type="compositionally biased region" description="Low complexity" evidence="1">
    <location>
        <begin position="41"/>
        <end position="55"/>
    </location>
</feature>
<dbReference type="EMBL" id="MVBN01000003">
    <property type="protein sequence ID" value="OOK77422.1"/>
    <property type="molecule type" value="Genomic_DNA"/>
</dbReference>
<proteinExistence type="predicted"/>
<dbReference type="Proteomes" id="UP000188532">
    <property type="component" value="Unassembled WGS sequence"/>
</dbReference>
<gene>
    <name evidence="2" type="ORF">BZL29_2999</name>
</gene>
<evidence type="ECO:0000256" key="1">
    <source>
        <dbReference type="SAM" id="MobiDB-lite"/>
    </source>
</evidence>
<feature type="region of interest" description="Disordered" evidence="1">
    <location>
        <begin position="41"/>
        <end position="64"/>
    </location>
</feature>
<dbReference type="AlphaFoldDB" id="A0A1V3XE21"/>